<evidence type="ECO:0000256" key="6">
    <source>
        <dbReference type="PIRNR" id="PIRNR018267"/>
    </source>
</evidence>
<dbReference type="SUPFAM" id="SSF52980">
    <property type="entry name" value="Restriction endonuclease-like"/>
    <property type="match status" value="1"/>
</dbReference>
<sequence>MTDNVSRRRRSEIMSAVRSNNTSLELRVRRELWRRGFQFRTNVKDLPGKPDIAIKKLKLVIFIDSCFWHGCPEHVRMPKSNVEYWTTKIEKNKTTDKTITEHYQAMGWHIVRIWEHDVKSNFENTMDKLVKVIRKLKQIPRP</sequence>
<dbReference type="PIRSF" id="PIRSF018267">
    <property type="entry name" value="VSR_endonuc"/>
    <property type="match status" value="1"/>
</dbReference>
<evidence type="ECO:0000256" key="2">
    <source>
        <dbReference type="ARBA" id="ARBA00022759"/>
    </source>
</evidence>
<dbReference type="InterPro" id="IPR011335">
    <property type="entry name" value="Restrct_endonuc-II-like"/>
</dbReference>
<name>A0A1M6Y6F1_9BACL</name>
<dbReference type="EC" id="3.1.-.-" evidence="6"/>
<keyword evidence="8" id="KW-1185">Reference proteome</keyword>
<dbReference type="Gene3D" id="3.40.960.10">
    <property type="entry name" value="VSR Endonuclease"/>
    <property type="match status" value="1"/>
</dbReference>
<dbReference type="GO" id="GO:0004519">
    <property type="term" value="F:endonuclease activity"/>
    <property type="evidence" value="ECO:0007669"/>
    <property type="project" value="UniProtKB-KW"/>
</dbReference>
<dbReference type="InterPro" id="IPR004603">
    <property type="entry name" value="DNA_mismatch_endonuc_vsr"/>
</dbReference>
<dbReference type="EMBL" id="FRAF01000043">
    <property type="protein sequence ID" value="SHL13555.1"/>
    <property type="molecule type" value="Genomic_DNA"/>
</dbReference>
<dbReference type="Pfam" id="PF03852">
    <property type="entry name" value="Vsr"/>
    <property type="match status" value="1"/>
</dbReference>
<accession>A0A1M6Y6F1</accession>
<keyword evidence="3 6" id="KW-0227">DNA damage</keyword>
<evidence type="ECO:0000256" key="3">
    <source>
        <dbReference type="ARBA" id="ARBA00022763"/>
    </source>
</evidence>
<dbReference type="OrthoDB" id="9801520at2"/>
<dbReference type="RefSeq" id="WP_072875381.1">
    <property type="nucleotide sequence ID" value="NZ_FRAF01000043.1"/>
</dbReference>
<dbReference type="Proteomes" id="UP000184016">
    <property type="component" value="Unassembled WGS sequence"/>
</dbReference>
<comment type="similarity">
    <text evidence="6">Belongs to the vsr family.</text>
</comment>
<evidence type="ECO:0000256" key="1">
    <source>
        <dbReference type="ARBA" id="ARBA00022722"/>
    </source>
</evidence>
<keyword evidence="1 6" id="KW-0540">Nuclease</keyword>
<dbReference type="GO" id="GO:0006298">
    <property type="term" value="P:mismatch repair"/>
    <property type="evidence" value="ECO:0007669"/>
    <property type="project" value="UniProtKB-UniRule"/>
</dbReference>
<keyword evidence="2 6" id="KW-0255">Endonuclease</keyword>
<dbReference type="NCBIfam" id="TIGR00632">
    <property type="entry name" value="vsr"/>
    <property type="match status" value="1"/>
</dbReference>
<comment type="function">
    <text evidence="6">May nick specific sequences that contain T:G mispairs resulting from m5C-deamination.</text>
</comment>
<proteinExistence type="inferred from homology"/>
<keyword evidence="5 6" id="KW-0234">DNA repair</keyword>
<dbReference type="GO" id="GO:0016787">
    <property type="term" value="F:hydrolase activity"/>
    <property type="evidence" value="ECO:0007669"/>
    <property type="project" value="UniProtKB-KW"/>
</dbReference>
<dbReference type="CDD" id="cd00221">
    <property type="entry name" value="Vsr"/>
    <property type="match status" value="1"/>
</dbReference>
<dbReference type="AlphaFoldDB" id="A0A1M6Y6F1"/>
<gene>
    <name evidence="7" type="ORF">SAMN05443507_1435</name>
</gene>
<reference evidence="8" key="1">
    <citation type="submission" date="2016-11" db="EMBL/GenBank/DDBJ databases">
        <authorList>
            <person name="Varghese N."/>
            <person name="Submissions S."/>
        </authorList>
    </citation>
    <scope>NUCLEOTIDE SEQUENCE [LARGE SCALE GENOMIC DNA]</scope>
    <source>
        <strain evidence="8">USBA-503</strain>
    </source>
</reference>
<evidence type="ECO:0000256" key="4">
    <source>
        <dbReference type="ARBA" id="ARBA00022801"/>
    </source>
</evidence>
<evidence type="ECO:0000313" key="7">
    <source>
        <dbReference type="EMBL" id="SHL13555.1"/>
    </source>
</evidence>
<organism evidence="7 8">
    <name type="scientific">Alicyclobacillus tolerans</name>
    <dbReference type="NCBI Taxonomy" id="90970"/>
    <lineage>
        <taxon>Bacteria</taxon>
        <taxon>Bacillati</taxon>
        <taxon>Bacillota</taxon>
        <taxon>Bacilli</taxon>
        <taxon>Bacillales</taxon>
        <taxon>Alicyclobacillaceae</taxon>
        <taxon>Alicyclobacillus</taxon>
    </lineage>
</organism>
<keyword evidence="4 6" id="KW-0378">Hydrolase</keyword>
<dbReference type="STRING" id="1830138.SAMN05443507_1435"/>
<protein>
    <recommendedName>
        <fullName evidence="6">Very short patch repair endonuclease</fullName>
        <ecNumber evidence="6">3.1.-.-</ecNumber>
    </recommendedName>
</protein>
<evidence type="ECO:0000256" key="5">
    <source>
        <dbReference type="ARBA" id="ARBA00023204"/>
    </source>
</evidence>
<evidence type="ECO:0000313" key="8">
    <source>
        <dbReference type="Proteomes" id="UP000184016"/>
    </source>
</evidence>